<feature type="coiled-coil region" evidence="3">
    <location>
        <begin position="457"/>
        <end position="512"/>
    </location>
</feature>
<evidence type="ECO:0000313" key="7">
    <source>
        <dbReference type="Proteomes" id="UP001623348"/>
    </source>
</evidence>
<comment type="caution">
    <text evidence="6">The sequence shown here is derived from an EMBL/GenBank/DDBJ whole genome shotgun (WGS) entry which is preliminary data.</text>
</comment>
<feature type="compositionally biased region" description="Acidic residues" evidence="4">
    <location>
        <begin position="362"/>
        <end position="376"/>
    </location>
</feature>
<dbReference type="PROSITE" id="PS50088">
    <property type="entry name" value="ANK_REPEAT"/>
    <property type="match status" value="5"/>
</dbReference>
<dbReference type="PANTHER" id="PTHR24147">
    <property type="entry name" value="ANKYRIN REPEAT DOMAIN 36-RELATED"/>
    <property type="match status" value="1"/>
</dbReference>
<name>A0ABC9VUX6_GRUJA</name>
<evidence type="ECO:0000256" key="3">
    <source>
        <dbReference type="SAM" id="Coils"/>
    </source>
</evidence>
<dbReference type="PROSITE" id="PS50297">
    <property type="entry name" value="ANK_REP_REGION"/>
    <property type="match status" value="4"/>
</dbReference>
<dbReference type="PANTHER" id="PTHR24147:SF53">
    <property type="entry name" value="ANKYRIN REPEAT DOMAIN 26"/>
    <property type="match status" value="1"/>
</dbReference>
<dbReference type="PRINTS" id="PR01415">
    <property type="entry name" value="ANKYRIN"/>
</dbReference>
<evidence type="ECO:0000256" key="4">
    <source>
        <dbReference type="SAM" id="MobiDB-lite"/>
    </source>
</evidence>
<reference evidence="6 7" key="1">
    <citation type="submission" date="2024-06" db="EMBL/GenBank/DDBJ databases">
        <title>The draft genome of Grus japonensis, version 3.</title>
        <authorList>
            <person name="Nabeshima K."/>
            <person name="Suzuki S."/>
            <person name="Onuma M."/>
        </authorList>
    </citation>
    <scope>NUCLEOTIDE SEQUENCE [LARGE SCALE GENOMIC DNA]</scope>
    <source>
        <strain evidence="6 7">451A</strain>
    </source>
</reference>
<dbReference type="Pfam" id="PF00023">
    <property type="entry name" value="Ank"/>
    <property type="match status" value="1"/>
</dbReference>
<dbReference type="InterPro" id="IPR050657">
    <property type="entry name" value="Ankyrin_repeat_domain"/>
</dbReference>
<feature type="coiled-coil region" evidence="3">
    <location>
        <begin position="647"/>
        <end position="681"/>
    </location>
</feature>
<accession>A0ABC9VUX6</accession>
<feature type="coiled-coil region" evidence="3">
    <location>
        <begin position="553"/>
        <end position="587"/>
    </location>
</feature>
<dbReference type="InterPro" id="IPR039497">
    <property type="entry name" value="CC144C-like_CC_dom"/>
</dbReference>
<dbReference type="SMART" id="SM00248">
    <property type="entry name" value="ANK"/>
    <property type="match status" value="5"/>
</dbReference>
<evidence type="ECO:0000313" key="6">
    <source>
        <dbReference type="EMBL" id="GAB0176631.1"/>
    </source>
</evidence>
<evidence type="ECO:0000256" key="2">
    <source>
        <dbReference type="PROSITE-ProRule" id="PRU00023"/>
    </source>
</evidence>
<feature type="repeat" description="ANK" evidence="2">
    <location>
        <begin position="69"/>
        <end position="101"/>
    </location>
</feature>
<dbReference type="Pfam" id="PF14915">
    <property type="entry name" value="CCDC144C"/>
    <property type="match status" value="1"/>
</dbReference>
<feature type="compositionally biased region" description="Basic and acidic residues" evidence="4">
    <location>
        <begin position="730"/>
        <end position="750"/>
    </location>
</feature>
<gene>
    <name evidence="6" type="ORF">GRJ2_000128300</name>
</gene>
<sequence length="771" mass="84566">MHRLIGLLRSVRERSTSGSASAPGAAGASELREKGQGALHSAAASGDLAELQRRWWWWQRLRINRRDAKKQTPLHLACANGHADVVRFLAGKKCQLNPRDSLKKSPLMKAVDHQHKDCVTILLEHGAKPNLKGAGGNTALHMAAVIPSKPLVELLLEHNAHIDAQNELGYTPLTLAITERCEEMVEFLLQKGADVHARDKHERTPLMIAVLAGNMNTIKSLLRHGADLSHQDCIGKQATHYARELTLYTNIAEQLEEYIRCEMTGECSAGGTEGPAVLDSSCAGTAAHCPLGGPAMTRAGVLPAAAEQQEEEVHTPSDSKTDSEAPNKASAGAVLPTADRHGACAQSVAGERGNGVCPAAGAEEEDDSPFDSETDSEAPNKASAGAVLPTADRHGACAQSVAGERGNGVCPAVGAEDEEDDDSWFDSEISSLEIEKLQLKQDASAQVDCQSDRQRWVRQLQEELANALRKNSLAEASLAAEKRYSRDLQEQRLQLQKELDRSTAKLQELRERHIRTECYVWFLKKAIKNKKRELTTSRNLQGLLAASSATAAIPELEERMQRLQVGKARLEATAQQQAKTIEALQKDLQASATARNGPENLIPGFQTKRTAKEHQRQQCGSESKEVKQLVEMKRRSEALLEEMWRRNSALKEERTRLKMLLEGARAKVKAYAEKERETESQLSFQGEMNNSCSEVASQVGKLRRKPVTIHQDFHTKKQVTNAVSMAPHLTDSHRSGDAVEKPQAVDEKKAGPVRKAVRTAWDCHVTAEPPM</sequence>
<dbReference type="Gene3D" id="1.25.40.20">
    <property type="entry name" value="Ankyrin repeat-containing domain"/>
    <property type="match status" value="2"/>
</dbReference>
<protein>
    <submittedName>
        <fullName evidence="6">Ankyrin repeat domain-containing protein 20A4</fullName>
    </submittedName>
</protein>
<evidence type="ECO:0000256" key="1">
    <source>
        <dbReference type="ARBA" id="ARBA00023054"/>
    </source>
</evidence>
<keyword evidence="1 3" id="KW-0175">Coiled coil</keyword>
<evidence type="ECO:0000259" key="5">
    <source>
        <dbReference type="Pfam" id="PF14915"/>
    </source>
</evidence>
<dbReference type="Proteomes" id="UP001623348">
    <property type="component" value="Unassembled WGS sequence"/>
</dbReference>
<keyword evidence="2" id="KW-0040">ANK repeat</keyword>
<feature type="domain" description="CCDC144C-like coiled-coil" evidence="5">
    <location>
        <begin position="442"/>
        <end position="503"/>
    </location>
</feature>
<feature type="repeat" description="ANK" evidence="2">
    <location>
        <begin position="135"/>
        <end position="167"/>
    </location>
</feature>
<feature type="compositionally biased region" description="Basic and acidic residues" evidence="4">
    <location>
        <begin position="311"/>
        <end position="325"/>
    </location>
</feature>
<dbReference type="InterPro" id="IPR002110">
    <property type="entry name" value="Ankyrin_rpt"/>
</dbReference>
<dbReference type="EMBL" id="BAAFJT010000001">
    <property type="protein sequence ID" value="GAB0176631.1"/>
    <property type="molecule type" value="Genomic_DNA"/>
</dbReference>
<feature type="region of interest" description="Disordered" evidence="4">
    <location>
        <begin position="303"/>
        <end position="336"/>
    </location>
</feature>
<keyword evidence="7" id="KW-1185">Reference proteome</keyword>
<feature type="region of interest" description="Disordered" evidence="4">
    <location>
        <begin position="728"/>
        <end position="753"/>
    </location>
</feature>
<dbReference type="Pfam" id="PF12796">
    <property type="entry name" value="Ank_2"/>
    <property type="match status" value="2"/>
</dbReference>
<feature type="region of interest" description="Disordered" evidence="4">
    <location>
        <begin position="350"/>
        <end position="381"/>
    </location>
</feature>
<feature type="repeat" description="ANK" evidence="2">
    <location>
        <begin position="168"/>
        <end position="200"/>
    </location>
</feature>
<organism evidence="6 7">
    <name type="scientific">Grus japonensis</name>
    <name type="common">Japanese crane</name>
    <name type="synonym">Red-crowned crane</name>
    <dbReference type="NCBI Taxonomy" id="30415"/>
    <lineage>
        <taxon>Eukaryota</taxon>
        <taxon>Metazoa</taxon>
        <taxon>Chordata</taxon>
        <taxon>Craniata</taxon>
        <taxon>Vertebrata</taxon>
        <taxon>Euteleostomi</taxon>
        <taxon>Archelosauria</taxon>
        <taxon>Archosauria</taxon>
        <taxon>Dinosauria</taxon>
        <taxon>Saurischia</taxon>
        <taxon>Theropoda</taxon>
        <taxon>Coelurosauria</taxon>
        <taxon>Aves</taxon>
        <taxon>Neognathae</taxon>
        <taxon>Neoaves</taxon>
        <taxon>Gruiformes</taxon>
        <taxon>Gruidae</taxon>
        <taxon>Grus</taxon>
    </lineage>
</organism>
<dbReference type="SUPFAM" id="SSF48403">
    <property type="entry name" value="Ankyrin repeat"/>
    <property type="match status" value="1"/>
</dbReference>
<proteinExistence type="predicted"/>
<dbReference type="AlphaFoldDB" id="A0ABC9VUX6"/>
<feature type="repeat" description="ANK" evidence="2">
    <location>
        <begin position="102"/>
        <end position="134"/>
    </location>
</feature>
<feature type="repeat" description="ANK" evidence="2">
    <location>
        <begin position="201"/>
        <end position="233"/>
    </location>
</feature>
<dbReference type="InterPro" id="IPR036770">
    <property type="entry name" value="Ankyrin_rpt-contain_sf"/>
</dbReference>